<proteinExistence type="predicted"/>
<comment type="caution">
    <text evidence="1">The sequence shown here is derived from an EMBL/GenBank/DDBJ whole genome shotgun (WGS) entry which is preliminary data.</text>
</comment>
<reference evidence="1 2" key="1">
    <citation type="submission" date="2019-07" db="EMBL/GenBank/DDBJ databases">
        <title>Whole genome shotgun sequence of Halolactibacillus miurensis NBRC 100873.</title>
        <authorList>
            <person name="Hosoyama A."/>
            <person name="Uohara A."/>
            <person name="Ohji S."/>
            <person name="Ichikawa N."/>
        </authorList>
    </citation>
    <scope>NUCLEOTIDE SEQUENCE [LARGE SCALE GENOMIC DNA]</scope>
    <source>
        <strain evidence="1 2">NBRC 100873</strain>
    </source>
</reference>
<evidence type="ECO:0000313" key="2">
    <source>
        <dbReference type="Proteomes" id="UP000321773"/>
    </source>
</evidence>
<gene>
    <name evidence="1" type="ORF">HMI01_13150</name>
</gene>
<name>A0ABQ0VT50_9BACI</name>
<keyword evidence="2" id="KW-1185">Reference proteome</keyword>
<accession>A0ABQ0VT50</accession>
<dbReference type="Proteomes" id="UP000321773">
    <property type="component" value="Unassembled WGS sequence"/>
</dbReference>
<organism evidence="1 2">
    <name type="scientific">Halolactibacillus miurensis</name>
    <dbReference type="NCBI Taxonomy" id="306541"/>
    <lineage>
        <taxon>Bacteria</taxon>
        <taxon>Bacillati</taxon>
        <taxon>Bacillota</taxon>
        <taxon>Bacilli</taxon>
        <taxon>Bacillales</taxon>
        <taxon>Bacillaceae</taxon>
        <taxon>Halolactibacillus</taxon>
    </lineage>
</organism>
<evidence type="ECO:0000313" key="1">
    <source>
        <dbReference type="EMBL" id="GEM04327.1"/>
    </source>
</evidence>
<dbReference type="EMBL" id="BJWJ01000011">
    <property type="protein sequence ID" value="GEM04327.1"/>
    <property type="molecule type" value="Genomic_DNA"/>
</dbReference>
<sequence>MKVLNNDTIKSLAILWETFLIFKKIEKNMKELTEVMSNDVLRSGMSERG</sequence>
<protein>
    <submittedName>
        <fullName evidence="1">Uncharacterized protein</fullName>
    </submittedName>
</protein>